<accession>T0RUE3</accession>
<dbReference type="SMART" id="SM00028">
    <property type="entry name" value="TPR"/>
    <property type="match status" value="2"/>
</dbReference>
<protein>
    <recommendedName>
        <fullName evidence="4">MalT-like TPR region domain-containing protein</fullName>
    </recommendedName>
</protein>
<keyword evidence="3" id="KW-1185">Reference proteome</keyword>
<dbReference type="eggNOG" id="ENOG502QRKC">
    <property type="taxonomic scope" value="Eukaryota"/>
</dbReference>
<dbReference type="InParanoid" id="T0RUE3"/>
<evidence type="ECO:0000313" key="2">
    <source>
        <dbReference type="EMBL" id="EQC36048.1"/>
    </source>
</evidence>
<dbReference type="InterPro" id="IPR011990">
    <property type="entry name" value="TPR-like_helical_dom_sf"/>
</dbReference>
<dbReference type="RefSeq" id="XP_008610810.1">
    <property type="nucleotide sequence ID" value="XM_008612588.1"/>
</dbReference>
<dbReference type="SUPFAM" id="SSF48452">
    <property type="entry name" value="TPR-like"/>
    <property type="match status" value="1"/>
</dbReference>
<dbReference type="Gene3D" id="1.25.40.10">
    <property type="entry name" value="Tetratricopeptide repeat domain"/>
    <property type="match status" value="1"/>
</dbReference>
<dbReference type="EMBL" id="JH767149">
    <property type="protein sequence ID" value="EQC36048.1"/>
    <property type="molecule type" value="Genomic_DNA"/>
</dbReference>
<keyword evidence="1" id="KW-0812">Transmembrane</keyword>
<dbReference type="InterPro" id="IPR019734">
    <property type="entry name" value="TPR_rpt"/>
</dbReference>
<evidence type="ECO:0008006" key="4">
    <source>
        <dbReference type="Google" id="ProtNLM"/>
    </source>
</evidence>
<dbReference type="Proteomes" id="UP000030762">
    <property type="component" value="Unassembled WGS sequence"/>
</dbReference>
<dbReference type="OrthoDB" id="64326at2759"/>
<evidence type="ECO:0000313" key="3">
    <source>
        <dbReference type="Proteomes" id="UP000030762"/>
    </source>
</evidence>
<keyword evidence="1" id="KW-1133">Transmembrane helix</keyword>
<dbReference type="AlphaFoldDB" id="T0RUE3"/>
<reference evidence="2 3" key="1">
    <citation type="submission" date="2012-04" db="EMBL/GenBank/DDBJ databases">
        <title>The Genome Sequence of Saprolegnia declina VS20.</title>
        <authorList>
            <consortium name="The Broad Institute Genome Sequencing Platform"/>
            <person name="Russ C."/>
            <person name="Nusbaum C."/>
            <person name="Tyler B."/>
            <person name="van West P."/>
            <person name="Dieguez-Uribeondo J."/>
            <person name="de Bruijn I."/>
            <person name="Tripathy S."/>
            <person name="Jiang R."/>
            <person name="Young S.K."/>
            <person name="Zeng Q."/>
            <person name="Gargeya S."/>
            <person name="Fitzgerald M."/>
            <person name="Haas B."/>
            <person name="Abouelleil A."/>
            <person name="Alvarado L."/>
            <person name="Arachchi H.M."/>
            <person name="Berlin A."/>
            <person name="Chapman S.B."/>
            <person name="Goldberg J."/>
            <person name="Griggs A."/>
            <person name="Gujja S."/>
            <person name="Hansen M."/>
            <person name="Howarth C."/>
            <person name="Imamovic A."/>
            <person name="Larimer J."/>
            <person name="McCowen C."/>
            <person name="Montmayeur A."/>
            <person name="Murphy C."/>
            <person name="Neiman D."/>
            <person name="Pearson M."/>
            <person name="Priest M."/>
            <person name="Roberts A."/>
            <person name="Saif S."/>
            <person name="Shea T."/>
            <person name="Sisk P."/>
            <person name="Sykes S."/>
            <person name="Wortman J."/>
            <person name="Nusbaum C."/>
            <person name="Birren B."/>
        </authorList>
    </citation>
    <scope>NUCLEOTIDE SEQUENCE [LARGE SCALE GENOMIC DNA]</scope>
    <source>
        <strain evidence="2 3">VS20</strain>
    </source>
</reference>
<dbReference type="VEuPathDB" id="FungiDB:SDRG_06785"/>
<sequence length="278" mass="31308">MLARATTVGLVGLRRSGWHQVRHVHQRQFKSYEALRADFHEWLKKEVKLVSLFLATGLSVVFAYAYRDNSPVRQMQYILAEATAAAESGDKQRARQLTQRAYAIAGSVSDREPHLYELAFSIAAQYEAAGQFDLAKKFYHEAMTHAAYAKHAAKHVGMYRMVTLDRIAECCHNLGDVQGAATYYQRALDVYEKDRGTRELAKDQMDSEVCGIWFNYARLCMDSRQYTEGGQLLRKAAQCARENDLPDDKRAQIHELAAQLGAVPRPTFNALVGGGVDI</sequence>
<evidence type="ECO:0000256" key="1">
    <source>
        <dbReference type="SAM" id="Phobius"/>
    </source>
</evidence>
<name>T0RUE3_SAPDV</name>
<organism evidence="2 3">
    <name type="scientific">Saprolegnia diclina (strain VS20)</name>
    <dbReference type="NCBI Taxonomy" id="1156394"/>
    <lineage>
        <taxon>Eukaryota</taxon>
        <taxon>Sar</taxon>
        <taxon>Stramenopiles</taxon>
        <taxon>Oomycota</taxon>
        <taxon>Saprolegniomycetes</taxon>
        <taxon>Saprolegniales</taxon>
        <taxon>Saprolegniaceae</taxon>
        <taxon>Saprolegnia</taxon>
    </lineage>
</organism>
<proteinExistence type="predicted"/>
<feature type="transmembrane region" description="Helical" evidence="1">
    <location>
        <begin position="49"/>
        <end position="66"/>
    </location>
</feature>
<keyword evidence="1" id="KW-0472">Membrane</keyword>
<dbReference type="GeneID" id="19947512"/>
<dbReference type="OMA" id="KFYHEAM"/>
<gene>
    <name evidence="2" type="ORF">SDRG_06785</name>
</gene>